<dbReference type="Proteomes" id="UP001187192">
    <property type="component" value="Unassembled WGS sequence"/>
</dbReference>
<evidence type="ECO:0000313" key="1">
    <source>
        <dbReference type="EMBL" id="GMN19933.1"/>
    </source>
</evidence>
<keyword evidence="2" id="KW-1185">Reference proteome</keyword>
<feature type="non-terminal residue" evidence="1">
    <location>
        <position position="8"/>
    </location>
</feature>
<name>A0AA87Z6L3_FICCA</name>
<reference evidence="1" key="1">
    <citation type="submission" date="2023-07" db="EMBL/GenBank/DDBJ databases">
        <title>draft genome sequence of fig (Ficus carica).</title>
        <authorList>
            <person name="Takahashi T."/>
            <person name="Nishimura K."/>
        </authorList>
    </citation>
    <scope>NUCLEOTIDE SEQUENCE</scope>
</reference>
<comment type="caution">
    <text evidence="1">The sequence shown here is derived from an EMBL/GenBank/DDBJ whole genome shotgun (WGS) entry which is preliminary data.</text>
</comment>
<accession>A0AA87Z6L3</accession>
<evidence type="ECO:0000313" key="2">
    <source>
        <dbReference type="Proteomes" id="UP001187192"/>
    </source>
</evidence>
<protein>
    <submittedName>
        <fullName evidence="1">Uncharacterized protein</fullName>
    </submittedName>
</protein>
<organism evidence="1 2">
    <name type="scientific">Ficus carica</name>
    <name type="common">Common fig</name>
    <dbReference type="NCBI Taxonomy" id="3494"/>
    <lineage>
        <taxon>Eukaryota</taxon>
        <taxon>Viridiplantae</taxon>
        <taxon>Streptophyta</taxon>
        <taxon>Embryophyta</taxon>
        <taxon>Tracheophyta</taxon>
        <taxon>Spermatophyta</taxon>
        <taxon>Magnoliopsida</taxon>
        <taxon>eudicotyledons</taxon>
        <taxon>Gunneridae</taxon>
        <taxon>Pentapetalae</taxon>
        <taxon>rosids</taxon>
        <taxon>fabids</taxon>
        <taxon>Rosales</taxon>
        <taxon>Moraceae</taxon>
        <taxon>Ficeae</taxon>
        <taxon>Ficus</taxon>
    </lineage>
</organism>
<sequence>MLRDCYSK</sequence>
<proteinExistence type="predicted"/>
<dbReference type="EMBL" id="BTGU01003831">
    <property type="protein sequence ID" value="GMN19933.1"/>
    <property type="molecule type" value="Genomic_DNA"/>
</dbReference>
<gene>
    <name evidence="1" type="ORF">TIFTF001_045258</name>
</gene>